<dbReference type="Proteomes" id="UP000070299">
    <property type="component" value="Unassembled WGS sequence"/>
</dbReference>
<dbReference type="OrthoDB" id="2730767at2"/>
<dbReference type="AlphaFoldDB" id="A0A135ZZS4"/>
<comment type="caution">
    <text evidence="1">The sequence shown here is derived from an EMBL/GenBank/DDBJ whole genome shotgun (WGS) entry which is preliminary data.</text>
</comment>
<organism evidence="1 2">
    <name type="scientific">Paraglaciecola hydrolytica</name>
    <dbReference type="NCBI Taxonomy" id="1799789"/>
    <lineage>
        <taxon>Bacteria</taxon>
        <taxon>Pseudomonadati</taxon>
        <taxon>Pseudomonadota</taxon>
        <taxon>Gammaproteobacteria</taxon>
        <taxon>Alteromonadales</taxon>
        <taxon>Alteromonadaceae</taxon>
        <taxon>Paraglaciecola</taxon>
    </lineage>
</organism>
<evidence type="ECO:0000313" key="1">
    <source>
        <dbReference type="EMBL" id="KXI28443.1"/>
    </source>
</evidence>
<sequence>MDSKAKKILFDCYWKPSSGWKKTPIDTNDFEYAKSKGLMFDPVSFTHDQLIQSVIKTCNNISKKSVTDAFISSLSNRDLEHRSALASFACGQKLPLHSHLPTTTTTRLCSICSEYEANGPIDLNILNFERIKFGGVRHLSPLYIWLDLTCFKKLEVSSPTPNDIELLRDIFDSLKDIGSNKLSDAQNALSFLKSNKNEREGIVSTLGYCGILSIPNIKAFHEHYTTGNEREYSTYAKSDWPFPADLWKPEYGLNAESIDYWFGDYLQ</sequence>
<protein>
    <submittedName>
        <fullName evidence="1">Uncharacterized protein</fullName>
    </submittedName>
</protein>
<dbReference type="RefSeq" id="WP_068377287.1">
    <property type="nucleotide sequence ID" value="NZ_LSNE01000006.1"/>
</dbReference>
<dbReference type="EMBL" id="LSNE01000006">
    <property type="protein sequence ID" value="KXI28443.1"/>
    <property type="molecule type" value="Genomic_DNA"/>
</dbReference>
<accession>A0A135ZZS4</accession>
<proteinExistence type="predicted"/>
<keyword evidence="2" id="KW-1185">Reference proteome</keyword>
<reference evidence="2" key="1">
    <citation type="submission" date="2016-02" db="EMBL/GenBank/DDBJ databases">
        <authorList>
            <person name="Schultz-Johansen M."/>
            <person name="Glaring M.A."/>
            <person name="Bech P.K."/>
            <person name="Stougaard P."/>
        </authorList>
    </citation>
    <scope>NUCLEOTIDE SEQUENCE [LARGE SCALE GENOMIC DNA]</scope>
    <source>
        <strain evidence="2">S66</strain>
    </source>
</reference>
<name>A0A135ZZS4_9ALTE</name>
<gene>
    <name evidence="1" type="ORF">AX660_15205</name>
</gene>
<evidence type="ECO:0000313" key="2">
    <source>
        <dbReference type="Proteomes" id="UP000070299"/>
    </source>
</evidence>